<reference evidence="2 3" key="1">
    <citation type="submission" date="2017-08" db="EMBL/GenBank/DDBJ databases">
        <title>Burning lignite coal seam in the remote Altai Mountains harbors a hydrogen-driven thermophilic microbial community.</title>
        <authorList>
            <person name="Kadnikov V.V."/>
            <person name="Mardanov A.V."/>
            <person name="Ivasenko D."/>
            <person name="Beletsky A.V."/>
            <person name="Karnachuk O.V."/>
            <person name="Ravin N.V."/>
        </authorList>
    </citation>
    <scope>NUCLEOTIDE SEQUENCE [LARGE SCALE GENOMIC DNA]</scope>
    <source>
        <strain evidence="2">AL31</strain>
    </source>
</reference>
<gene>
    <name evidence="2" type="ORF">BLITH_0608</name>
</gene>
<proteinExistence type="predicted"/>
<protein>
    <submittedName>
        <fullName evidence="2">Uncharacterized protein</fullName>
    </submittedName>
</protein>
<feature type="region of interest" description="Disordered" evidence="1">
    <location>
        <begin position="29"/>
        <end position="49"/>
    </location>
</feature>
<name>A0A2T5G8E4_9BACL</name>
<accession>A0A2T5G8E4</accession>
<evidence type="ECO:0000313" key="2">
    <source>
        <dbReference type="EMBL" id="PTQ52429.1"/>
    </source>
</evidence>
<evidence type="ECO:0000313" key="3">
    <source>
        <dbReference type="Proteomes" id="UP000244016"/>
    </source>
</evidence>
<comment type="caution">
    <text evidence="2">The sequence shown here is derived from an EMBL/GenBank/DDBJ whole genome shotgun (WGS) entry which is preliminary data.</text>
</comment>
<organism evidence="2 3">
    <name type="scientific">Brockia lithotrophica</name>
    <dbReference type="NCBI Taxonomy" id="933949"/>
    <lineage>
        <taxon>Bacteria</taxon>
        <taxon>Bacillati</taxon>
        <taxon>Bacillota</taxon>
        <taxon>Bacilli</taxon>
        <taxon>Bacillales</taxon>
        <taxon>Bacillales Family X. Incertae Sedis</taxon>
        <taxon>Brockia</taxon>
    </lineage>
</organism>
<dbReference type="Proteomes" id="UP000244016">
    <property type="component" value="Unassembled WGS sequence"/>
</dbReference>
<dbReference type="AlphaFoldDB" id="A0A2T5G8E4"/>
<dbReference type="EMBL" id="PEBW01000002">
    <property type="protein sequence ID" value="PTQ52429.1"/>
    <property type="molecule type" value="Genomic_DNA"/>
</dbReference>
<evidence type="ECO:0000256" key="1">
    <source>
        <dbReference type="SAM" id="MobiDB-lite"/>
    </source>
</evidence>
<sequence>MSRPPTPGKLVVRLRWLLVLGIRFDVSPLTRPEKPQSENSQKNGVPRSL</sequence>